<comment type="caution">
    <text evidence="2">The sequence shown here is derived from an EMBL/GenBank/DDBJ whole genome shotgun (WGS) entry which is preliminary data.</text>
</comment>
<dbReference type="AlphaFoldDB" id="A0A7Y7LXB5"/>
<accession>A0A7Y7LXB5</accession>
<dbReference type="RefSeq" id="WP_176633911.1">
    <property type="nucleotide sequence ID" value="NZ_JAAMFM010000004.1"/>
</dbReference>
<proteinExistence type="predicted"/>
<evidence type="ECO:0000313" key="3">
    <source>
        <dbReference type="Proteomes" id="UP000543556"/>
    </source>
</evidence>
<dbReference type="EMBL" id="JAAMFM010000004">
    <property type="protein sequence ID" value="NVM94180.1"/>
    <property type="molecule type" value="Genomic_DNA"/>
</dbReference>
<protein>
    <submittedName>
        <fullName evidence="2">Uncharacterized protein</fullName>
    </submittedName>
</protein>
<sequence>MEIDRQLIVDYLNNRGAHDKAVRAGTELPPIVDTDRESGLLGELDVQPEDLAGGHPPGPAGQGVVRDMDALDVQPEDLAGGHPPGPAGLGVVGDPDD</sequence>
<evidence type="ECO:0000313" key="2">
    <source>
        <dbReference type="EMBL" id="NVM94180.1"/>
    </source>
</evidence>
<gene>
    <name evidence="2" type="ORF">G6034_04500</name>
</gene>
<reference evidence="2 3" key="1">
    <citation type="submission" date="2020-02" db="EMBL/GenBank/DDBJ databases">
        <title>Genome sequence of strain AETb3-4.</title>
        <authorList>
            <person name="Gao J."/>
            <person name="Zhang X."/>
        </authorList>
    </citation>
    <scope>NUCLEOTIDE SEQUENCE [LARGE SCALE GENOMIC DNA]</scope>
    <source>
        <strain evidence="2 3">AETb3-4</strain>
    </source>
</reference>
<keyword evidence="3" id="KW-1185">Reference proteome</keyword>
<organism evidence="2 3">
    <name type="scientific">Arthrobacter wenxiniae</name>
    <dbReference type="NCBI Taxonomy" id="2713570"/>
    <lineage>
        <taxon>Bacteria</taxon>
        <taxon>Bacillati</taxon>
        <taxon>Actinomycetota</taxon>
        <taxon>Actinomycetes</taxon>
        <taxon>Micrococcales</taxon>
        <taxon>Micrococcaceae</taxon>
        <taxon>Arthrobacter</taxon>
    </lineage>
</organism>
<name>A0A7Y7LXB5_9MICC</name>
<dbReference type="Proteomes" id="UP000543556">
    <property type="component" value="Unassembled WGS sequence"/>
</dbReference>
<feature type="region of interest" description="Disordered" evidence="1">
    <location>
        <begin position="43"/>
        <end position="97"/>
    </location>
</feature>
<evidence type="ECO:0000256" key="1">
    <source>
        <dbReference type="SAM" id="MobiDB-lite"/>
    </source>
</evidence>